<dbReference type="Proteomes" id="UP000008281">
    <property type="component" value="Unassembled WGS sequence"/>
</dbReference>
<dbReference type="RefSeq" id="XP_003113756.2">
    <property type="nucleotide sequence ID" value="XM_003113708.2"/>
</dbReference>
<dbReference type="AlphaFoldDB" id="E3LQS9"/>
<evidence type="ECO:0000313" key="2">
    <source>
        <dbReference type="EMBL" id="EFP07668.1"/>
    </source>
</evidence>
<evidence type="ECO:0000313" key="3">
    <source>
        <dbReference type="Proteomes" id="UP000008281"/>
    </source>
</evidence>
<dbReference type="GeneID" id="9815265"/>
<feature type="region of interest" description="Disordered" evidence="1">
    <location>
        <begin position="146"/>
        <end position="199"/>
    </location>
</feature>
<gene>
    <name evidence="2" type="ORF">CRE_26484</name>
</gene>
<dbReference type="CTD" id="9815265"/>
<accession>E3LQS9</accession>
<reference evidence="2" key="1">
    <citation type="submission" date="2007-07" db="EMBL/GenBank/DDBJ databases">
        <title>PCAP assembly of the Caenorhabditis remanei genome.</title>
        <authorList>
            <consortium name="The Caenorhabditis remanei Sequencing Consortium"/>
            <person name="Wilson R.K."/>
        </authorList>
    </citation>
    <scope>NUCLEOTIDE SEQUENCE [LARGE SCALE GENOMIC DNA]</scope>
    <source>
        <strain evidence="2">PB4641</strain>
    </source>
</reference>
<dbReference type="KEGG" id="crq:GCK72_006360"/>
<dbReference type="HOGENOM" id="CLU_1373377_0_0_1"/>
<name>E3LQS9_CAERE</name>
<keyword evidence="3" id="KW-1185">Reference proteome</keyword>
<feature type="compositionally biased region" description="Acidic residues" evidence="1">
    <location>
        <begin position="151"/>
        <end position="173"/>
    </location>
</feature>
<evidence type="ECO:0000256" key="1">
    <source>
        <dbReference type="SAM" id="MobiDB-lite"/>
    </source>
</evidence>
<dbReference type="EMBL" id="DS268413">
    <property type="protein sequence ID" value="EFP07668.1"/>
    <property type="molecule type" value="Genomic_DNA"/>
</dbReference>
<protein>
    <submittedName>
        <fullName evidence="2">Uncharacterized protein</fullName>
    </submittedName>
</protein>
<dbReference type="eggNOG" id="ENOG502TK31">
    <property type="taxonomic scope" value="Eukaryota"/>
</dbReference>
<proteinExistence type="predicted"/>
<organism evidence="3">
    <name type="scientific">Caenorhabditis remanei</name>
    <name type="common">Caenorhabditis vulgaris</name>
    <dbReference type="NCBI Taxonomy" id="31234"/>
    <lineage>
        <taxon>Eukaryota</taxon>
        <taxon>Metazoa</taxon>
        <taxon>Ecdysozoa</taxon>
        <taxon>Nematoda</taxon>
        <taxon>Chromadorea</taxon>
        <taxon>Rhabditida</taxon>
        <taxon>Rhabditina</taxon>
        <taxon>Rhabditomorpha</taxon>
        <taxon>Rhabditoidea</taxon>
        <taxon>Rhabditidae</taxon>
        <taxon>Peloderinae</taxon>
        <taxon>Caenorhabditis</taxon>
    </lineage>
</organism>
<sequence length="199" mass="21751">MCYSRLTPYPVAEVVQSANGHEEEMPLLGEEDGDEVVDFNGDLNGGLNEEVNVGGAAEGINEIGNEEAANNIIIEEIHGGVDDEANVGGDQGSNEAANPDLELQLLRSIAEAALENQRLIFTVRHFQLVIEQQTQLLERRVQEHLGMDLNNNEDEPEDVDEEADDEEEDEEIDVVNVDDQMPSGEDAKLPDLDQPSASS</sequence>